<dbReference type="PANTHER" id="PTHR43640:SF1">
    <property type="entry name" value="THIOREDOXIN-DEPENDENT PEROXIREDOXIN"/>
    <property type="match status" value="1"/>
</dbReference>
<feature type="domain" description="Thioredoxin" evidence="2">
    <location>
        <begin position="25"/>
        <end position="181"/>
    </location>
</feature>
<evidence type="ECO:0000313" key="4">
    <source>
        <dbReference type="Proteomes" id="UP000240978"/>
    </source>
</evidence>
<keyword evidence="4" id="KW-1185">Reference proteome</keyword>
<reference evidence="3 4" key="1">
    <citation type="submission" date="2018-03" db="EMBL/GenBank/DDBJ databases">
        <title>Genomic Encyclopedia of Archaeal and Bacterial Type Strains, Phase II (KMG-II): from individual species to whole genera.</title>
        <authorList>
            <person name="Goeker M."/>
        </authorList>
    </citation>
    <scope>NUCLEOTIDE SEQUENCE [LARGE SCALE GENOMIC DNA]</scope>
    <source>
        <strain evidence="3 4">DSM 18107</strain>
    </source>
</reference>
<dbReference type="InterPro" id="IPR047262">
    <property type="entry name" value="PRX-like1"/>
</dbReference>
<dbReference type="SUPFAM" id="SSF52833">
    <property type="entry name" value="Thioredoxin-like"/>
    <property type="match status" value="1"/>
</dbReference>
<organism evidence="3 4">
    <name type="scientific">Chitinophaga ginsengisoli</name>
    <dbReference type="NCBI Taxonomy" id="363837"/>
    <lineage>
        <taxon>Bacteria</taxon>
        <taxon>Pseudomonadati</taxon>
        <taxon>Bacteroidota</taxon>
        <taxon>Chitinophagia</taxon>
        <taxon>Chitinophagales</taxon>
        <taxon>Chitinophagaceae</taxon>
        <taxon>Chitinophaga</taxon>
    </lineage>
</organism>
<feature type="signal peptide" evidence="1">
    <location>
        <begin position="1"/>
        <end position="18"/>
    </location>
</feature>
<dbReference type="PANTHER" id="PTHR43640">
    <property type="entry name" value="OS07G0260300 PROTEIN"/>
    <property type="match status" value="1"/>
</dbReference>
<sequence>MRNVYCLLILCLWLVAMQPPGTLPLEIGAPLPKADVVLQDFSGKEITLNKARLSNGLLVMFSGNACPYIERNQARTQEICKYALSNNIGVVLVNSNTAGTDEKSMLAAMKTYAAGQQFNWYYVADKKTELADAFEANHMPECYLFNQQAKLVYKGAIDDNPGNAEAVRMRHLSNAINDMLAGKAVRVNSTQALGCNIKRF</sequence>
<proteinExistence type="predicted"/>
<protein>
    <submittedName>
        <fullName evidence="3">AhpC/TSA family protein</fullName>
    </submittedName>
</protein>
<dbReference type="PROSITE" id="PS51352">
    <property type="entry name" value="THIOREDOXIN_2"/>
    <property type="match status" value="1"/>
</dbReference>
<dbReference type="InterPro" id="IPR013766">
    <property type="entry name" value="Thioredoxin_domain"/>
</dbReference>
<feature type="chain" id="PRO_5015145402" evidence="1">
    <location>
        <begin position="19"/>
        <end position="200"/>
    </location>
</feature>
<dbReference type="InterPro" id="IPR000866">
    <property type="entry name" value="AhpC/TSA"/>
</dbReference>
<evidence type="ECO:0000259" key="2">
    <source>
        <dbReference type="PROSITE" id="PS51352"/>
    </source>
</evidence>
<comment type="caution">
    <text evidence="3">The sequence shown here is derived from an EMBL/GenBank/DDBJ whole genome shotgun (WGS) entry which is preliminary data.</text>
</comment>
<keyword evidence="1" id="KW-0732">Signal</keyword>
<name>A0A2P8FW41_9BACT</name>
<dbReference type="GO" id="GO:0016209">
    <property type="term" value="F:antioxidant activity"/>
    <property type="evidence" value="ECO:0007669"/>
    <property type="project" value="InterPro"/>
</dbReference>
<evidence type="ECO:0000256" key="1">
    <source>
        <dbReference type="SAM" id="SignalP"/>
    </source>
</evidence>
<dbReference type="Gene3D" id="3.40.30.10">
    <property type="entry name" value="Glutaredoxin"/>
    <property type="match status" value="1"/>
</dbReference>
<dbReference type="InterPro" id="IPR036249">
    <property type="entry name" value="Thioredoxin-like_sf"/>
</dbReference>
<gene>
    <name evidence="3" type="ORF">CLV42_112137</name>
</gene>
<evidence type="ECO:0000313" key="3">
    <source>
        <dbReference type="EMBL" id="PSL25931.1"/>
    </source>
</evidence>
<dbReference type="RefSeq" id="WP_245901726.1">
    <property type="nucleotide sequence ID" value="NZ_PYGK01000012.1"/>
</dbReference>
<dbReference type="EMBL" id="PYGK01000012">
    <property type="protein sequence ID" value="PSL25931.1"/>
    <property type="molecule type" value="Genomic_DNA"/>
</dbReference>
<dbReference type="GO" id="GO:0016491">
    <property type="term" value="F:oxidoreductase activity"/>
    <property type="evidence" value="ECO:0007669"/>
    <property type="project" value="InterPro"/>
</dbReference>
<accession>A0A2P8FW41</accession>
<dbReference type="AlphaFoldDB" id="A0A2P8FW41"/>
<dbReference type="Proteomes" id="UP000240978">
    <property type="component" value="Unassembled WGS sequence"/>
</dbReference>
<dbReference type="Pfam" id="PF00578">
    <property type="entry name" value="AhpC-TSA"/>
    <property type="match status" value="1"/>
</dbReference>